<feature type="transmembrane region" description="Helical" evidence="9">
    <location>
        <begin position="6"/>
        <end position="26"/>
    </location>
</feature>
<comment type="caution">
    <text evidence="11">The sequence shown here is derived from an EMBL/GenBank/DDBJ whole genome shotgun (WGS) entry which is preliminary data.</text>
</comment>
<dbReference type="InterPro" id="IPR004358">
    <property type="entry name" value="Sig_transdc_His_kin-like_C"/>
</dbReference>
<dbReference type="Gene3D" id="3.30.565.10">
    <property type="entry name" value="Histidine kinase-like ATPase, C-terminal domain"/>
    <property type="match status" value="1"/>
</dbReference>
<dbReference type="Pfam" id="PF00512">
    <property type="entry name" value="HisKA"/>
    <property type="match status" value="1"/>
</dbReference>
<dbReference type="InterPro" id="IPR036890">
    <property type="entry name" value="HATPase_C_sf"/>
</dbReference>
<gene>
    <name evidence="11" type="ORF">F8377_00575</name>
</gene>
<keyword evidence="4" id="KW-0597">Phosphoprotein</keyword>
<evidence type="ECO:0000256" key="9">
    <source>
        <dbReference type="SAM" id="Phobius"/>
    </source>
</evidence>
<evidence type="ECO:0000313" key="11">
    <source>
        <dbReference type="EMBL" id="KAB3522713.1"/>
    </source>
</evidence>
<evidence type="ECO:0000256" key="7">
    <source>
        <dbReference type="ARBA" id="ARBA00023012"/>
    </source>
</evidence>
<dbReference type="Proteomes" id="UP000436181">
    <property type="component" value="Unassembled WGS sequence"/>
</dbReference>
<dbReference type="PRINTS" id="PR00344">
    <property type="entry name" value="BCTRLSENSOR"/>
</dbReference>
<evidence type="ECO:0000256" key="8">
    <source>
        <dbReference type="ARBA" id="ARBA00039401"/>
    </source>
</evidence>
<evidence type="ECO:0000313" key="12">
    <source>
        <dbReference type="Proteomes" id="UP000436181"/>
    </source>
</evidence>
<dbReference type="PROSITE" id="PS50109">
    <property type="entry name" value="HIS_KIN"/>
    <property type="match status" value="1"/>
</dbReference>
<sequence>MSELGLAVLCGVAAGVLVTVVAVLLYRLRVRELRHRKTQADLEDNKVSTVSQVLYFAVQSSPDAVVVVDKRRSVVLSNPRAHELGLVKERMVHPEVWEIVEQVLVDQVSREMTVKPVVQRGARPVMEVAGHVQLLTLTDDRYVVVYASDVSEQIRMESARRDFVANVSHELKTPVGAISLLVETMMSVKDDPESVEYFGGKLTKEVSRMSTMITELISLSKLQGAESLPDPQILDIDSIVDAAVERCRLAAETAGIEIVTDAGLGVPVRGDRNLLVTALSNLVTNAINYSPQGSSVSISRRVDAGAVRLSVTDRGIGIAPEDHERVFERFFRVDKGRSRDTGGTGLGLAIVKHVMVNHGGSVSLWSRPGTGSTFTLELPVYDEAQQKAAGGYVSSLSLGSGADDDDDDDEALN</sequence>
<dbReference type="InterPro" id="IPR036097">
    <property type="entry name" value="HisK_dim/P_sf"/>
</dbReference>
<comment type="catalytic activity">
    <reaction evidence="1">
        <text>ATP + protein L-histidine = ADP + protein N-phospho-L-histidine.</text>
        <dbReference type="EC" id="2.7.13.3"/>
    </reaction>
</comment>
<evidence type="ECO:0000256" key="1">
    <source>
        <dbReference type="ARBA" id="ARBA00000085"/>
    </source>
</evidence>
<keyword evidence="5" id="KW-0808">Transferase</keyword>
<dbReference type="CDD" id="cd00075">
    <property type="entry name" value="HATPase"/>
    <property type="match status" value="1"/>
</dbReference>
<dbReference type="InterPro" id="IPR005467">
    <property type="entry name" value="His_kinase_dom"/>
</dbReference>
<dbReference type="EMBL" id="WBZJ01000001">
    <property type="protein sequence ID" value="KAB3522713.1"/>
    <property type="molecule type" value="Genomic_DNA"/>
</dbReference>
<dbReference type="SUPFAM" id="SSF55874">
    <property type="entry name" value="ATPase domain of HSP90 chaperone/DNA topoisomerase II/histidine kinase"/>
    <property type="match status" value="1"/>
</dbReference>
<evidence type="ECO:0000259" key="10">
    <source>
        <dbReference type="PROSITE" id="PS50109"/>
    </source>
</evidence>
<dbReference type="PANTHER" id="PTHR45453">
    <property type="entry name" value="PHOSPHATE REGULON SENSOR PROTEIN PHOR"/>
    <property type="match status" value="1"/>
</dbReference>
<feature type="domain" description="Histidine kinase" evidence="10">
    <location>
        <begin position="166"/>
        <end position="382"/>
    </location>
</feature>
<dbReference type="Gene3D" id="1.10.287.130">
    <property type="match status" value="1"/>
</dbReference>
<protein>
    <recommendedName>
        <fullName evidence="8">Sensor-like histidine kinase SenX3</fullName>
        <ecNumber evidence="3">2.7.13.3</ecNumber>
    </recommendedName>
</protein>
<evidence type="ECO:0000256" key="6">
    <source>
        <dbReference type="ARBA" id="ARBA00022777"/>
    </source>
</evidence>
<dbReference type="InterPro" id="IPR003661">
    <property type="entry name" value="HisK_dim/P_dom"/>
</dbReference>
<reference evidence="11 12" key="1">
    <citation type="submission" date="2019-10" db="EMBL/GenBank/DDBJ databases">
        <title>Corynebacterium sp novel species isolated from the respiratory tract of Marmot.</title>
        <authorList>
            <person name="Zhang G."/>
        </authorList>
    </citation>
    <scope>NUCLEOTIDE SEQUENCE [LARGE SCALE GENOMIC DNA]</scope>
    <source>
        <strain evidence="11 12">336</strain>
    </source>
</reference>
<comment type="subcellular location">
    <subcellularLocation>
        <location evidence="2">Cell membrane</location>
    </subcellularLocation>
</comment>
<name>A0ABQ6VEI6_9CORY</name>
<keyword evidence="7" id="KW-0902">Two-component regulatory system</keyword>
<accession>A0ABQ6VEI6</accession>
<dbReference type="InterPro" id="IPR050351">
    <property type="entry name" value="BphY/WalK/GraS-like"/>
</dbReference>
<dbReference type="Pfam" id="PF02518">
    <property type="entry name" value="HATPase_c"/>
    <property type="match status" value="1"/>
</dbReference>
<evidence type="ECO:0000256" key="5">
    <source>
        <dbReference type="ARBA" id="ARBA00022679"/>
    </source>
</evidence>
<evidence type="ECO:0000256" key="3">
    <source>
        <dbReference type="ARBA" id="ARBA00012438"/>
    </source>
</evidence>
<keyword evidence="9" id="KW-0472">Membrane</keyword>
<keyword evidence="12" id="KW-1185">Reference proteome</keyword>
<proteinExistence type="predicted"/>
<dbReference type="GO" id="GO:0016301">
    <property type="term" value="F:kinase activity"/>
    <property type="evidence" value="ECO:0007669"/>
    <property type="project" value="UniProtKB-KW"/>
</dbReference>
<keyword evidence="6 11" id="KW-0418">Kinase</keyword>
<evidence type="ECO:0000256" key="4">
    <source>
        <dbReference type="ARBA" id="ARBA00022553"/>
    </source>
</evidence>
<keyword evidence="9" id="KW-1133">Transmembrane helix</keyword>
<keyword evidence="9" id="KW-0812">Transmembrane</keyword>
<dbReference type="SUPFAM" id="SSF47384">
    <property type="entry name" value="Homodimeric domain of signal transducing histidine kinase"/>
    <property type="match status" value="1"/>
</dbReference>
<dbReference type="RefSeq" id="WP_151843628.1">
    <property type="nucleotide sequence ID" value="NZ_WBZJ01000001.1"/>
</dbReference>
<dbReference type="CDD" id="cd00082">
    <property type="entry name" value="HisKA"/>
    <property type="match status" value="1"/>
</dbReference>
<evidence type="ECO:0000256" key="2">
    <source>
        <dbReference type="ARBA" id="ARBA00004236"/>
    </source>
</evidence>
<dbReference type="EC" id="2.7.13.3" evidence="3"/>
<dbReference type="PANTHER" id="PTHR45453:SF1">
    <property type="entry name" value="PHOSPHATE REGULON SENSOR PROTEIN PHOR"/>
    <property type="match status" value="1"/>
</dbReference>
<organism evidence="11 12">
    <name type="scientific">Corynebacterium zhongnanshanii</name>
    <dbReference type="NCBI Taxonomy" id="2768834"/>
    <lineage>
        <taxon>Bacteria</taxon>
        <taxon>Bacillati</taxon>
        <taxon>Actinomycetota</taxon>
        <taxon>Actinomycetes</taxon>
        <taxon>Mycobacteriales</taxon>
        <taxon>Corynebacteriaceae</taxon>
        <taxon>Corynebacterium</taxon>
    </lineage>
</organism>
<dbReference type="SMART" id="SM00388">
    <property type="entry name" value="HisKA"/>
    <property type="match status" value="1"/>
</dbReference>
<dbReference type="InterPro" id="IPR003594">
    <property type="entry name" value="HATPase_dom"/>
</dbReference>
<dbReference type="SMART" id="SM00387">
    <property type="entry name" value="HATPase_c"/>
    <property type="match status" value="1"/>
</dbReference>